<dbReference type="CDD" id="cd16432">
    <property type="entry name" value="CheB_Rec"/>
    <property type="match status" value="1"/>
</dbReference>
<evidence type="ECO:0000313" key="9">
    <source>
        <dbReference type="Proteomes" id="UP000196317"/>
    </source>
</evidence>
<dbReference type="PANTHER" id="PTHR42872">
    <property type="entry name" value="PROTEIN-GLUTAMATE METHYLESTERASE/PROTEIN-GLUTAMINE GLUTAMINASE"/>
    <property type="match status" value="1"/>
</dbReference>
<dbReference type="GO" id="GO:0008984">
    <property type="term" value="F:protein-glutamate methylesterase activity"/>
    <property type="evidence" value="ECO:0007669"/>
    <property type="project" value="UniProtKB-EC"/>
</dbReference>
<proteinExistence type="predicted"/>
<dbReference type="Gene3D" id="3.40.50.180">
    <property type="entry name" value="Methylesterase CheB, C-terminal domain"/>
    <property type="match status" value="1"/>
</dbReference>
<dbReference type="EMBL" id="JAHAKR010000106">
    <property type="protein sequence ID" value="MBS5829837.1"/>
    <property type="molecule type" value="Genomic_DNA"/>
</dbReference>
<dbReference type="SUPFAM" id="SSF52738">
    <property type="entry name" value="Methylesterase CheB, C-terminal domain"/>
    <property type="match status" value="1"/>
</dbReference>
<feature type="active site" evidence="4">
    <location>
        <position position="11"/>
    </location>
</feature>
<reference evidence="7 9" key="1">
    <citation type="submission" date="2017-04" db="EMBL/GenBank/DDBJ databases">
        <title>Complete genome of Campylobacter concisus ATCC 33237T and draft genomes for an additional eight well characterized C. concisus strains.</title>
        <authorList>
            <person name="Cornelius A.J."/>
            <person name="Miller W.G."/>
            <person name="Lastovica A.J."/>
            <person name="On S.L."/>
            <person name="French N.P."/>
            <person name="Vandenberg O."/>
            <person name="Biggs P.J."/>
        </authorList>
    </citation>
    <scope>NUCLEOTIDE SEQUENCE [LARGE SCALE GENOMIC DNA]</scope>
    <source>
        <strain evidence="7 9">CCUG 19995</strain>
    </source>
</reference>
<dbReference type="GO" id="GO:0000156">
    <property type="term" value="F:phosphorelay response regulator activity"/>
    <property type="evidence" value="ECO:0007669"/>
    <property type="project" value="InterPro"/>
</dbReference>
<sequence>MAQKLVLIGASTGGPGHIKKLLKDINLNGAMVVIAQHMNKMFINSFVTQMGRECNINVEILSEKTNLKENIVYICDQNFEISATLPVSAKPQPEIKTIYTPNVDVLFNSGTQIAKNVNLLAILLTGIGDDGAAGLDKLYKAGAKCIAENEESAIVYGMPKRAKELNQNLKSLNLMMIRKELEEFLNAF</sequence>
<feature type="active site" evidence="4">
    <location>
        <position position="130"/>
    </location>
</feature>
<dbReference type="Pfam" id="PF01339">
    <property type="entry name" value="CheB_methylest"/>
    <property type="match status" value="1"/>
</dbReference>
<dbReference type="GO" id="GO:0005737">
    <property type="term" value="C:cytoplasm"/>
    <property type="evidence" value="ECO:0007669"/>
    <property type="project" value="InterPro"/>
</dbReference>
<dbReference type="InterPro" id="IPR035909">
    <property type="entry name" value="CheB_C"/>
</dbReference>
<evidence type="ECO:0000256" key="3">
    <source>
        <dbReference type="ARBA" id="ARBA00048267"/>
    </source>
</evidence>
<protein>
    <recommendedName>
        <fullName evidence="2">protein-glutamate methylesterase</fullName>
        <ecNumber evidence="2">3.1.1.61</ecNumber>
    </recommendedName>
</protein>
<evidence type="ECO:0000259" key="5">
    <source>
        <dbReference type="PROSITE" id="PS50122"/>
    </source>
</evidence>
<reference evidence="8 10" key="2">
    <citation type="journal article" date="2020" name="Microb. Genom.">
        <title>Analysis of complete Campylobacter concisus genomes identifies genomospecies features, secretion systems and novel plasmids and their association with severe ulcerative colitis.</title>
        <authorList>
            <person name="Liu F."/>
            <person name="Chen S."/>
            <person name="Luu L.D.W."/>
            <person name="Lee S.A."/>
            <person name="Tay A.C.Y."/>
            <person name="Wu R."/>
            <person name="Riordan S.M."/>
            <person name="Lan R."/>
            <person name="Liu L."/>
            <person name="Zhang L."/>
        </authorList>
    </citation>
    <scope>NUCLEOTIDE SEQUENCE [LARGE SCALE GENOMIC DNA]</scope>
    <source>
        <strain evidence="8 10">H9O-S2</strain>
    </source>
</reference>
<evidence type="ECO:0000256" key="2">
    <source>
        <dbReference type="ARBA" id="ARBA00039140"/>
    </source>
</evidence>
<name>A0A1Y5MPH5_9BACT</name>
<dbReference type="GO" id="GO:0006935">
    <property type="term" value="P:chemotaxis"/>
    <property type="evidence" value="ECO:0007669"/>
    <property type="project" value="UniProtKB-UniRule"/>
</dbReference>
<feature type="active site" evidence="4">
    <location>
        <position position="37"/>
    </location>
</feature>
<keyword evidence="1 4" id="KW-0378">Hydrolase</keyword>
<keyword evidence="4" id="KW-0145">Chemotaxis</keyword>
<dbReference type="InterPro" id="IPR000673">
    <property type="entry name" value="Sig_transdc_resp-reg_Me-estase"/>
</dbReference>
<evidence type="ECO:0000313" key="6">
    <source>
        <dbReference type="EMBL" id="MBS5829837.1"/>
    </source>
</evidence>
<dbReference type="Proteomes" id="UP000196317">
    <property type="component" value="Unassembled WGS sequence"/>
</dbReference>
<organism evidence="7 9">
    <name type="scientific">Campylobacter concisus</name>
    <dbReference type="NCBI Taxonomy" id="199"/>
    <lineage>
        <taxon>Bacteria</taxon>
        <taxon>Pseudomonadati</taxon>
        <taxon>Campylobacterota</taxon>
        <taxon>Epsilonproteobacteria</taxon>
        <taxon>Campylobacterales</taxon>
        <taxon>Campylobacteraceae</taxon>
        <taxon>Campylobacter</taxon>
    </lineage>
</organism>
<feature type="domain" description="CheB-type methylesterase" evidence="5">
    <location>
        <begin position="1"/>
        <end position="188"/>
    </location>
</feature>
<dbReference type="Proteomes" id="UP000594535">
    <property type="component" value="Chromosome"/>
</dbReference>
<gene>
    <name evidence="7" type="ORF">B9N65_01930</name>
    <name evidence="8" type="ORF">G5B96_03185</name>
    <name evidence="6" type="ORF">KIC69_03255</name>
</gene>
<dbReference type="EMBL" id="CP049232">
    <property type="protein sequence ID" value="QPI06381.1"/>
    <property type="molecule type" value="Genomic_DNA"/>
</dbReference>
<evidence type="ECO:0000313" key="10">
    <source>
        <dbReference type="Proteomes" id="UP000594535"/>
    </source>
</evidence>
<dbReference type="EMBL" id="NDYN01000001">
    <property type="protein sequence ID" value="OUT09123.1"/>
    <property type="molecule type" value="Genomic_DNA"/>
</dbReference>
<dbReference type="RefSeq" id="WP_021090049.1">
    <property type="nucleotide sequence ID" value="NZ_CABPTX010000001.1"/>
</dbReference>
<dbReference type="AlphaFoldDB" id="A0A1Y5MPH5"/>
<dbReference type="PROSITE" id="PS50122">
    <property type="entry name" value="CHEB"/>
    <property type="match status" value="1"/>
</dbReference>
<dbReference type="EC" id="3.1.1.61" evidence="2"/>
<evidence type="ECO:0000313" key="7">
    <source>
        <dbReference type="EMBL" id="OUT09123.1"/>
    </source>
</evidence>
<reference evidence="6" key="3">
    <citation type="submission" date="2021-02" db="EMBL/GenBank/DDBJ databases">
        <title>Infant gut strain persistence is associated with maternal origin, phylogeny, and functional potential including surface adhesion and iron acquisition.</title>
        <authorList>
            <person name="Lou Y.C."/>
        </authorList>
    </citation>
    <scope>NUCLEOTIDE SEQUENCE</scope>
    <source>
        <strain evidence="6">L3_101_000G1_dasL3_101_000G1_concoct_7_sub</strain>
    </source>
</reference>
<comment type="catalytic activity">
    <reaction evidence="3">
        <text>[protein]-L-glutamate 5-O-methyl ester + H2O = L-glutamyl-[protein] + methanol + H(+)</text>
        <dbReference type="Rhea" id="RHEA:23236"/>
        <dbReference type="Rhea" id="RHEA-COMP:10208"/>
        <dbReference type="Rhea" id="RHEA-COMP:10311"/>
        <dbReference type="ChEBI" id="CHEBI:15377"/>
        <dbReference type="ChEBI" id="CHEBI:15378"/>
        <dbReference type="ChEBI" id="CHEBI:17790"/>
        <dbReference type="ChEBI" id="CHEBI:29973"/>
        <dbReference type="ChEBI" id="CHEBI:82795"/>
        <dbReference type="EC" id="3.1.1.61"/>
    </reaction>
</comment>
<accession>A0A1Y5MPH5</accession>
<dbReference type="PANTHER" id="PTHR42872:SF6">
    <property type="entry name" value="PROTEIN-GLUTAMATE METHYLESTERASE_PROTEIN-GLUTAMINE GLUTAMINASE"/>
    <property type="match status" value="1"/>
</dbReference>
<evidence type="ECO:0000256" key="1">
    <source>
        <dbReference type="ARBA" id="ARBA00022801"/>
    </source>
</evidence>
<dbReference type="Proteomes" id="UP000824019">
    <property type="component" value="Unassembled WGS sequence"/>
</dbReference>
<evidence type="ECO:0000313" key="8">
    <source>
        <dbReference type="EMBL" id="QPI06381.1"/>
    </source>
</evidence>
<evidence type="ECO:0000256" key="4">
    <source>
        <dbReference type="PROSITE-ProRule" id="PRU00050"/>
    </source>
</evidence>